<dbReference type="InterPro" id="IPR013762">
    <property type="entry name" value="Integrase-like_cat_sf"/>
</dbReference>
<dbReference type="Pfam" id="PF00589">
    <property type="entry name" value="Phage_integrase"/>
    <property type="match status" value="1"/>
</dbReference>
<dbReference type="Proteomes" id="UP000019155">
    <property type="component" value="Unassembled WGS sequence"/>
</dbReference>
<comment type="similarity">
    <text evidence="1">Belongs to the 'phage' integrase family.</text>
</comment>
<keyword evidence="8" id="KW-1185">Reference proteome</keyword>
<dbReference type="EMBL" id="AZMV01000007">
    <property type="protein sequence ID" value="ETY71006.1"/>
    <property type="molecule type" value="Genomic_DNA"/>
</dbReference>
<dbReference type="eggNOG" id="COG0582">
    <property type="taxonomic scope" value="Bacteria"/>
</dbReference>
<dbReference type="InterPro" id="IPR002104">
    <property type="entry name" value="Integrase_catalytic"/>
</dbReference>
<dbReference type="GeneID" id="97501740"/>
<evidence type="ECO:0000256" key="4">
    <source>
        <dbReference type="PROSITE-ProRule" id="PRU01248"/>
    </source>
</evidence>
<sequence>MRLRPEPFPQTWEQSVDQWLTYLRAAGRMPSTIKTRRVKLWGFVHYLAGKPPENVTRTDCEKWMGREGLSAETRKGIRATLTSYFDWCVDHDLRSDNPAIGLPHVAGSKPHPRPCPETGIREAMDGLSERDRLMVRLGAELGLRRGEIAKVSGRDVVGPADNALLRVVGKGDKQRLIPLPQDLAVRIRQTGDGWLFPSRNDHGISHLTAGRVGKIVGSALPQSYGTHSLRHRAATQAYLATHDLLAVSTLLGHSSVATTQRYVAMPPEELRKVVSSLRVHA</sequence>
<keyword evidence="2 4" id="KW-0238">DNA-binding</keyword>
<dbReference type="RefSeq" id="WP_034876965.1">
    <property type="nucleotide sequence ID" value="NZ_AZMV01000007.1"/>
</dbReference>
<reference evidence="7 8" key="1">
    <citation type="journal article" date="2014" name="Genome Announc.">
        <title>The Genome Sequence of Bifidobacterium moukalabense DSM 27321 Highlights the Close Phylogenetic Relatedness with the Bifidobacterium dentium Taxon.</title>
        <authorList>
            <person name="Lugli G.A."/>
            <person name="Duranti S."/>
            <person name="Milani C."/>
            <person name="Turroni F."/>
            <person name="Viappiani A."/>
            <person name="Mangifesta M."/>
            <person name="van Sinderen D."/>
            <person name="Ventura M."/>
        </authorList>
    </citation>
    <scope>NUCLEOTIDE SEQUENCE [LARGE SCALE GENOMIC DNA]</scope>
    <source>
        <strain evidence="7 8">DSM 27321</strain>
    </source>
</reference>
<dbReference type="PANTHER" id="PTHR30349">
    <property type="entry name" value="PHAGE INTEGRASE-RELATED"/>
    <property type="match status" value="1"/>
</dbReference>
<feature type="domain" description="Core-binding (CB)" evidence="6">
    <location>
        <begin position="10"/>
        <end position="89"/>
    </location>
</feature>
<dbReference type="STRING" id="1435051.BMOU_1869"/>
<dbReference type="InterPro" id="IPR011010">
    <property type="entry name" value="DNA_brk_join_enz"/>
</dbReference>
<evidence type="ECO:0000256" key="3">
    <source>
        <dbReference type="ARBA" id="ARBA00023172"/>
    </source>
</evidence>
<evidence type="ECO:0000259" key="6">
    <source>
        <dbReference type="PROSITE" id="PS51900"/>
    </source>
</evidence>
<dbReference type="InterPro" id="IPR010998">
    <property type="entry name" value="Integrase_recombinase_N"/>
</dbReference>
<protein>
    <submittedName>
        <fullName evidence="7">Integrase</fullName>
    </submittedName>
</protein>
<dbReference type="GO" id="GO:0015074">
    <property type="term" value="P:DNA integration"/>
    <property type="evidence" value="ECO:0007669"/>
    <property type="project" value="InterPro"/>
</dbReference>
<dbReference type="PANTHER" id="PTHR30349:SF64">
    <property type="entry name" value="PROPHAGE INTEGRASE INTD-RELATED"/>
    <property type="match status" value="1"/>
</dbReference>
<name>W4N948_9BIFI</name>
<dbReference type="Gene3D" id="1.10.443.10">
    <property type="entry name" value="Intergrase catalytic core"/>
    <property type="match status" value="1"/>
</dbReference>
<evidence type="ECO:0000256" key="2">
    <source>
        <dbReference type="ARBA" id="ARBA00023125"/>
    </source>
</evidence>
<evidence type="ECO:0000313" key="8">
    <source>
        <dbReference type="Proteomes" id="UP000019155"/>
    </source>
</evidence>
<dbReference type="Gene3D" id="1.10.150.130">
    <property type="match status" value="1"/>
</dbReference>
<dbReference type="PROSITE" id="PS51898">
    <property type="entry name" value="TYR_RECOMBINASE"/>
    <property type="match status" value="1"/>
</dbReference>
<dbReference type="SUPFAM" id="SSF56349">
    <property type="entry name" value="DNA breaking-rejoining enzymes"/>
    <property type="match status" value="1"/>
</dbReference>
<comment type="caution">
    <text evidence="7">The sequence shown here is derived from an EMBL/GenBank/DDBJ whole genome shotgun (WGS) entry which is preliminary data.</text>
</comment>
<dbReference type="InterPro" id="IPR050090">
    <property type="entry name" value="Tyrosine_recombinase_XerCD"/>
</dbReference>
<dbReference type="PROSITE" id="PS51900">
    <property type="entry name" value="CB"/>
    <property type="match status" value="1"/>
</dbReference>
<dbReference type="GO" id="GO:0006310">
    <property type="term" value="P:DNA recombination"/>
    <property type="evidence" value="ECO:0007669"/>
    <property type="project" value="UniProtKB-KW"/>
</dbReference>
<feature type="domain" description="Tyr recombinase" evidence="5">
    <location>
        <begin position="110"/>
        <end position="275"/>
    </location>
</feature>
<dbReference type="AlphaFoldDB" id="W4N948"/>
<organism evidence="7 8">
    <name type="scientific">Bifidobacterium moukalabense DSM 27321</name>
    <dbReference type="NCBI Taxonomy" id="1435051"/>
    <lineage>
        <taxon>Bacteria</taxon>
        <taxon>Bacillati</taxon>
        <taxon>Actinomycetota</taxon>
        <taxon>Actinomycetes</taxon>
        <taxon>Bifidobacteriales</taxon>
        <taxon>Bifidobacteriaceae</taxon>
        <taxon>Bifidobacterium</taxon>
    </lineage>
</organism>
<evidence type="ECO:0000259" key="5">
    <source>
        <dbReference type="PROSITE" id="PS51898"/>
    </source>
</evidence>
<keyword evidence="3" id="KW-0233">DNA recombination</keyword>
<dbReference type="GO" id="GO:0003677">
    <property type="term" value="F:DNA binding"/>
    <property type="evidence" value="ECO:0007669"/>
    <property type="project" value="UniProtKB-UniRule"/>
</dbReference>
<evidence type="ECO:0000313" key="7">
    <source>
        <dbReference type="EMBL" id="ETY71006.1"/>
    </source>
</evidence>
<accession>W4N948</accession>
<proteinExistence type="inferred from homology"/>
<dbReference type="CDD" id="cd00397">
    <property type="entry name" value="DNA_BRE_C"/>
    <property type="match status" value="1"/>
</dbReference>
<dbReference type="InterPro" id="IPR044068">
    <property type="entry name" value="CB"/>
</dbReference>
<gene>
    <name evidence="7" type="ORF">BMOU_1869</name>
</gene>
<evidence type="ECO:0000256" key="1">
    <source>
        <dbReference type="ARBA" id="ARBA00008857"/>
    </source>
</evidence>